<feature type="domain" description="OBG-type G" evidence="2">
    <location>
        <begin position="1"/>
        <end position="152"/>
    </location>
</feature>
<dbReference type="GO" id="GO:0003924">
    <property type="term" value="F:GTPase activity"/>
    <property type="evidence" value="ECO:0007669"/>
    <property type="project" value="InterPro"/>
</dbReference>
<accession>A0AAV4F4Q2</accession>
<gene>
    <name evidence="3" type="ORF">ElyMa_003728700</name>
</gene>
<dbReference type="Gene3D" id="3.40.50.300">
    <property type="entry name" value="P-loop containing nucleotide triphosphate hydrolases"/>
    <property type="match status" value="1"/>
</dbReference>
<evidence type="ECO:0000313" key="3">
    <source>
        <dbReference type="EMBL" id="GFR68318.1"/>
    </source>
</evidence>
<dbReference type="Pfam" id="PF01926">
    <property type="entry name" value="MMR_HSR1"/>
    <property type="match status" value="1"/>
</dbReference>
<dbReference type="InterPro" id="IPR045086">
    <property type="entry name" value="OBG_GTPase"/>
</dbReference>
<dbReference type="GO" id="GO:0005525">
    <property type="term" value="F:GTP binding"/>
    <property type="evidence" value="ECO:0007669"/>
    <property type="project" value="InterPro"/>
</dbReference>
<name>A0AAV4F4Q2_9GAST</name>
<organism evidence="3 4">
    <name type="scientific">Elysia marginata</name>
    <dbReference type="NCBI Taxonomy" id="1093978"/>
    <lineage>
        <taxon>Eukaryota</taxon>
        <taxon>Metazoa</taxon>
        <taxon>Spiralia</taxon>
        <taxon>Lophotrochozoa</taxon>
        <taxon>Mollusca</taxon>
        <taxon>Gastropoda</taxon>
        <taxon>Heterobranchia</taxon>
        <taxon>Euthyneura</taxon>
        <taxon>Panpulmonata</taxon>
        <taxon>Sacoglossa</taxon>
        <taxon>Placobranchoidea</taxon>
        <taxon>Plakobranchidae</taxon>
        <taxon>Elysia</taxon>
    </lineage>
</organism>
<dbReference type="PANTHER" id="PTHR11702:SF43">
    <property type="entry name" value="GTP-BINDING PROTEIN 10"/>
    <property type="match status" value="1"/>
</dbReference>
<dbReference type="AlphaFoldDB" id="A0AAV4F4Q2"/>
<dbReference type="PANTHER" id="PTHR11702">
    <property type="entry name" value="DEVELOPMENTALLY REGULATED GTP-BINDING PROTEIN-RELATED"/>
    <property type="match status" value="1"/>
</dbReference>
<dbReference type="InterPro" id="IPR031167">
    <property type="entry name" value="G_OBG"/>
</dbReference>
<dbReference type="PROSITE" id="PS51710">
    <property type="entry name" value="G_OBG"/>
    <property type="match status" value="1"/>
</dbReference>
<protein>
    <submittedName>
        <fullName evidence="3">GTP-binding protein 10-like protein</fullName>
    </submittedName>
</protein>
<evidence type="ECO:0000313" key="4">
    <source>
        <dbReference type="Proteomes" id="UP000762676"/>
    </source>
</evidence>
<dbReference type="EMBL" id="BMAT01007643">
    <property type="protein sequence ID" value="GFR68318.1"/>
    <property type="molecule type" value="Genomic_DNA"/>
</dbReference>
<evidence type="ECO:0000259" key="2">
    <source>
        <dbReference type="PROSITE" id="PS51710"/>
    </source>
</evidence>
<dbReference type="Proteomes" id="UP000762676">
    <property type="component" value="Unassembled WGS sequence"/>
</dbReference>
<keyword evidence="1" id="KW-0547">Nucleotide-binding</keyword>
<comment type="caution">
    <text evidence="3">The sequence shown here is derived from an EMBL/GenBank/DDBJ whole genome shotgun (WGS) entry which is preliminary data.</text>
</comment>
<reference evidence="3 4" key="1">
    <citation type="journal article" date="2021" name="Elife">
        <title>Chloroplast acquisition without the gene transfer in kleptoplastic sea slugs, Plakobranchus ocellatus.</title>
        <authorList>
            <person name="Maeda T."/>
            <person name="Takahashi S."/>
            <person name="Yoshida T."/>
            <person name="Shimamura S."/>
            <person name="Takaki Y."/>
            <person name="Nagai Y."/>
            <person name="Toyoda A."/>
            <person name="Suzuki Y."/>
            <person name="Arimoto A."/>
            <person name="Ishii H."/>
            <person name="Satoh N."/>
            <person name="Nishiyama T."/>
            <person name="Hasebe M."/>
            <person name="Maruyama T."/>
            <person name="Minagawa J."/>
            <person name="Obokata J."/>
            <person name="Shigenobu S."/>
        </authorList>
    </citation>
    <scope>NUCLEOTIDE SEQUENCE [LARGE SCALE GENOMIC DNA]</scope>
</reference>
<dbReference type="InterPro" id="IPR027417">
    <property type="entry name" value="P-loop_NTPase"/>
</dbReference>
<dbReference type="InterPro" id="IPR006073">
    <property type="entry name" value="GTP-bd"/>
</dbReference>
<keyword evidence="4" id="KW-1185">Reference proteome</keyword>
<evidence type="ECO:0000256" key="1">
    <source>
        <dbReference type="ARBA" id="ARBA00022741"/>
    </source>
</evidence>
<dbReference type="GO" id="GO:0005739">
    <property type="term" value="C:mitochondrion"/>
    <property type="evidence" value="ECO:0007669"/>
    <property type="project" value="TreeGrafter"/>
</dbReference>
<dbReference type="SUPFAM" id="SSF52540">
    <property type="entry name" value="P-loop containing nucleoside triphosphate hydrolases"/>
    <property type="match status" value="1"/>
</dbReference>
<proteinExistence type="predicted"/>
<dbReference type="PRINTS" id="PR00326">
    <property type="entry name" value="GTP1OBG"/>
</dbReference>
<sequence>MEYDDGRMISIADLPGLIEGAHRNYGMGIKFLRHAERTKLLLYVLDINPFQLSHKYPERSPFETLLLLNKELDEYGHGMLEKPSILALNKIDTDKSGVKVDRLLDLIKNLPCKNEAFVIYTWVQACQLWPACRPIMKPRNGQRTSDLIEIGK</sequence>